<protein>
    <submittedName>
        <fullName evidence="2">Uncharacterized protein</fullName>
    </submittedName>
</protein>
<feature type="compositionally biased region" description="Polar residues" evidence="1">
    <location>
        <begin position="1"/>
        <end position="10"/>
    </location>
</feature>
<proteinExistence type="predicted"/>
<gene>
    <name evidence="2" type="ORF">Rrhod_0419</name>
</gene>
<dbReference type="Proteomes" id="UP000013525">
    <property type="component" value="Unassembled WGS sequence"/>
</dbReference>
<evidence type="ECO:0000313" key="2">
    <source>
        <dbReference type="EMBL" id="EOM78228.1"/>
    </source>
</evidence>
<reference evidence="2 3" key="1">
    <citation type="journal article" date="2013" name="Genome Announc.">
        <title>Draft Genome Sequence of Rhodococcus rhodnii Strain LMG5362, a Symbiont of Rhodnius prolixus (Hemiptera, Reduviidae, Triatominae), the Principle Vector of Trypanosoma cruzi.</title>
        <authorList>
            <person name="Pachebat J.A."/>
            <person name="van Keulen G."/>
            <person name="Whitten M.M."/>
            <person name="Girdwood S."/>
            <person name="Del Sol R."/>
            <person name="Dyson P.J."/>
            <person name="Facey P.D."/>
        </authorList>
    </citation>
    <scope>NUCLEOTIDE SEQUENCE [LARGE SCALE GENOMIC DNA]</scope>
    <source>
        <strain evidence="2 3">LMG 5362</strain>
    </source>
</reference>
<keyword evidence="3" id="KW-1185">Reference proteome</keyword>
<dbReference type="AlphaFoldDB" id="R7WSD6"/>
<comment type="caution">
    <text evidence="2">The sequence shown here is derived from an EMBL/GenBank/DDBJ whole genome shotgun (WGS) entry which is preliminary data.</text>
</comment>
<name>R7WSD6_9NOCA</name>
<dbReference type="EMBL" id="APMY01000010">
    <property type="protein sequence ID" value="EOM78228.1"/>
    <property type="molecule type" value="Genomic_DNA"/>
</dbReference>
<evidence type="ECO:0000313" key="3">
    <source>
        <dbReference type="Proteomes" id="UP000013525"/>
    </source>
</evidence>
<organism evidence="2 3">
    <name type="scientific">Rhodococcus rhodnii LMG 5362</name>
    <dbReference type="NCBI Taxonomy" id="1273125"/>
    <lineage>
        <taxon>Bacteria</taxon>
        <taxon>Bacillati</taxon>
        <taxon>Actinomycetota</taxon>
        <taxon>Actinomycetes</taxon>
        <taxon>Mycobacteriales</taxon>
        <taxon>Nocardiaceae</taxon>
        <taxon>Rhodococcus</taxon>
    </lineage>
</organism>
<sequence length="63" mass="6944">MTQTLPQRVLSTADRHRPPKLGTANLGVAGIARRPHALCDSTPGFGTRYPDAVSWQRMRDTGR</sequence>
<accession>R7WSD6</accession>
<evidence type="ECO:0000256" key="1">
    <source>
        <dbReference type="SAM" id="MobiDB-lite"/>
    </source>
</evidence>
<feature type="region of interest" description="Disordered" evidence="1">
    <location>
        <begin position="1"/>
        <end position="22"/>
    </location>
</feature>